<sequence length="210" mass="23258">MEMYQTANLGAEAIRRNERFDFDWVHRPGRELGLFFGSRFTHSYKEEKPKLECIVPDSPEEGMMIRRQNPAISRSKLTKSWSDVVFQELQGLKDLSIDFDKTEYEEKKKVAGYGVGALLLCATISATKVDSLIASSQRSSIGICKRCGDLRLIACTRCRGSGLIAGPGQLIVGSVPQSFIVKPRKTASISCSKCQARGHFSCPNCSKALN</sequence>
<evidence type="ECO:0000313" key="2">
    <source>
        <dbReference type="Proteomes" id="UP001060085"/>
    </source>
</evidence>
<evidence type="ECO:0000313" key="1">
    <source>
        <dbReference type="EMBL" id="KAI5659725.1"/>
    </source>
</evidence>
<gene>
    <name evidence="1" type="ORF">M9H77_28518</name>
</gene>
<dbReference type="Proteomes" id="UP001060085">
    <property type="component" value="Linkage Group LG06"/>
</dbReference>
<protein>
    <submittedName>
        <fullName evidence="1">Uncharacterized protein</fullName>
    </submittedName>
</protein>
<dbReference type="EMBL" id="CM044706">
    <property type="protein sequence ID" value="KAI5659725.1"/>
    <property type="molecule type" value="Genomic_DNA"/>
</dbReference>
<accession>A0ACC0AFT5</accession>
<keyword evidence="2" id="KW-1185">Reference proteome</keyword>
<comment type="caution">
    <text evidence="1">The sequence shown here is derived from an EMBL/GenBank/DDBJ whole genome shotgun (WGS) entry which is preliminary data.</text>
</comment>
<organism evidence="1 2">
    <name type="scientific">Catharanthus roseus</name>
    <name type="common">Madagascar periwinkle</name>
    <name type="synonym">Vinca rosea</name>
    <dbReference type="NCBI Taxonomy" id="4058"/>
    <lineage>
        <taxon>Eukaryota</taxon>
        <taxon>Viridiplantae</taxon>
        <taxon>Streptophyta</taxon>
        <taxon>Embryophyta</taxon>
        <taxon>Tracheophyta</taxon>
        <taxon>Spermatophyta</taxon>
        <taxon>Magnoliopsida</taxon>
        <taxon>eudicotyledons</taxon>
        <taxon>Gunneridae</taxon>
        <taxon>Pentapetalae</taxon>
        <taxon>asterids</taxon>
        <taxon>lamiids</taxon>
        <taxon>Gentianales</taxon>
        <taxon>Apocynaceae</taxon>
        <taxon>Rauvolfioideae</taxon>
        <taxon>Vinceae</taxon>
        <taxon>Catharanthinae</taxon>
        <taxon>Catharanthus</taxon>
    </lineage>
</organism>
<reference evidence="2" key="1">
    <citation type="journal article" date="2023" name="Nat. Plants">
        <title>Single-cell RNA sequencing provides a high-resolution roadmap for understanding the multicellular compartmentation of specialized metabolism.</title>
        <authorList>
            <person name="Sun S."/>
            <person name="Shen X."/>
            <person name="Li Y."/>
            <person name="Li Y."/>
            <person name="Wang S."/>
            <person name="Li R."/>
            <person name="Zhang H."/>
            <person name="Shen G."/>
            <person name="Guo B."/>
            <person name="Wei J."/>
            <person name="Xu J."/>
            <person name="St-Pierre B."/>
            <person name="Chen S."/>
            <person name="Sun C."/>
        </authorList>
    </citation>
    <scope>NUCLEOTIDE SEQUENCE [LARGE SCALE GENOMIC DNA]</scope>
</reference>
<name>A0ACC0AFT5_CATRO</name>
<proteinExistence type="predicted"/>